<keyword evidence="1" id="KW-0812">Transmembrane</keyword>
<protein>
    <recommendedName>
        <fullName evidence="3">Type IV pilus modification protein PilV</fullName>
    </recommendedName>
</protein>
<dbReference type="AlphaFoldDB" id="A0A0F9U0H3"/>
<dbReference type="NCBIfam" id="TIGR02532">
    <property type="entry name" value="IV_pilin_GFxxxE"/>
    <property type="match status" value="1"/>
</dbReference>
<feature type="transmembrane region" description="Helical" evidence="1">
    <location>
        <begin position="6"/>
        <end position="28"/>
    </location>
</feature>
<dbReference type="InterPro" id="IPR012902">
    <property type="entry name" value="N_methyl_site"/>
</dbReference>
<proteinExistence type="predicted"/>
<reference evidence="2" key="1">
    <citation type="journal article" date="2015" name="Nature">
        <title>Complex archaea that bridge the gap between prokaryotes and eukaryotes.</title>
        <authorList>
            <person name="Spang A."/>
            <person name="Saw J.H."/>
            <person name="Jorgensen S.L."/>
            <person name="Zaremba-Niedzwiedzka K."/>
            <person name="Martijn J."/>
            <person name="Lind A.E."/>
            <person name="van Eijk R."/>
            <person name="Schleper C."/>
            <person name="Guy L."/>
            <person name="Ettema T.J."/>
        </authorList>
    </citation>
    <scope>NUCLEOTIDE SEQUENCE</scope>
</reference>
<dbReference type="PROSITE" id="PS00409">
    <property type="entry name" value="PROKAR_NTER_METHYL"/>
    <property type="match status" value="1"/>
</dbReference>
<sequence length="143" mass="15637">MTHQRGFSLIEALIALVVLSIGLIGVAAMQLKALQSANAGYQRSVASVAAVDAQERLWAQLALLEPSQTCENIDTAEIQALWRNHWFQNNDATPLRRASLSGSTVERNASNTGCRFRVNVALSESGDDQFDYTFSLPRIESSP</sequence>
<evidence type="ECO:0008006" key="3">
    <source>
        <dbReference type="Google" id="ProtNLM"/>
    </source>
</evidence>
<keyword evidence="1" id="KW-1133">Transmembrane helix</keyword>
<gene>
    <name evidence="2" type="ORF">LCGC14_0265450</name>
</gene>
<dbReference type="Pfam" id="PF07963">
    <property type="entry name" value="N_methyl"/>
    <property type="match status" value="1"/>
</dbReference>
<organism evidence="2">
    <name type="scientific">marine sediment metagenome</name>
    <dbReference type="NCBI Taxonomy" id="412755"/>
    <lineage>
        <taxon>unclassified sequences</taxon>
        <taxon>metagenomes</taxon>
        <taxon>ecological metagenomes</taxon>
    </lineage>
</organism>
<comment type="caution">
    <text evidence="2">The sequence shown here is derived from an EMBL/GenBank/DDBJ whole genome shotgun (WGS) entry which is preliminary data.</text>
</comment>
<dbReference type="NCBIfam" id="TIGR02523">
    <property type="entry name" value="type_IV_pilV"/>
    <property type="match status" value="1"/>
</dbReference>
<accession>A0A0F9U0H3</accession>
<dbReference type="EMBL" id="LAZR01000144">
    <property type="protein sequence ID" value="KKN86750.1"/>
    <property type="molecule type" value="Genomic_DNA"/>
</dbReference>
<name>A0A0F9U0H3_9ZZZZ</name>
<keyword evidence="1" id="KW-0472">Membrane</keyword>
<evidence type="ECO:0000256" key="1">
    <source>
        <dbReference type="SAM" id="Phobius"/>
    </source>
</evidence>
<dbReference type="InterPro" id="IPR013362">
    <property type="entry name" value="Pilus_4_PilV"/>
</dbReference>
<evidence type="ECO:0000313" key="2">
    <source>
        <dbReference type="EMBL" id="KKN86750.1"/>
    </source>
</evidence>